<feature type="transmembrane region" description="Helical" evidence="8">
    <location>
        <begin position="389"/>
        <end position="408"/>
    </location>
</feature>
<evidence type="ECO:0000259" key="9">
    <source>
        <dbReference type="Pfam" id="PF13231"/>
    </source>
</evidence>
<reference evidence="10 11" key="1">
    <citation type="journal article" date="2015" name="Nature">
        <title>rRNA introns, odd ribosomes, and small enigmatic genomes across a large radiation of phyla.</title>
        <authorList>
            <person name="Brown C.T."/>
            <person name="Hug L.A."/>
            <person name="Thomas B.C."/>
            <person name="Sharon I."/>
            <person name="Castelle C.J."/>
            <person name="Singh A."/>
            <person name="Wilkins M.J."/>
            <person name="Williams K.H."/>
            <person name="Banfield J.F."/>
        </authorList>
    </citation>
    <scope>NUCLEOTIDE SEQUENCE [LARGE SCALE GENOMIC DNA]</scope>
</reference>
<evidence type="ECO:0000256" key="8">
    <source>
        <dbReference type="SAM" id="Phobius"/>
    </source>
</evidence>
<keyword evidence="2" id="KW-1003">Cell membrane</keyword>
<feature type="transmembrane region" description="Helical" evidence="8">
    <location>
        <begin position="234"/>
        <end position="253"/>
    </location>
</feature>
<accession>A0A0G0NF60</accession>
<evidence type="ECO:0000256" key="6">
    <source>
        <dbReference type="ARBA" id="ARBA00022989"/>
    </source>
</evidence>
<dbReference type="Pfam" id="PF13231">
    <property type="entry name" value="PMT_2"/>
    <property type="match status" value="1"/>
</dbReference>
<dbReference type="AlphaFoldDB" id="A0A0G0NF60"/>
<keyword evidence="6 8" id="KW-1133">Transmembrane helix</keyword>
<feature type="transmembrane region" description="Helical" evidence="8">
    <location>
        <begin position="98"/>
        <end position="119"/>
    </location>
</feature>
<evidence type="ECO:0000256" key="3">
    <source>
        <dbReference type="ARBA" id="ARBA00022676"/>
    </source>
</evidence>
<evidence type="ECO:0000313" key="11">
    <source>
        <dbReference type="Proteomes" id="UP000034246"/>
    </source>
</evidence>
<dbReference type="PANTHER" id="PTHR33908:SF11">
    <property type="entry name" value="MEMBRANE PROTEIN"/>
    <property type="match status" value="1"/>
</dbReference>
<evidence type="ECO:0000256" key="4">
    <source>
        <dbReference type="ARBA" id="ARBA00022679"/>
    </source>
</evidence>
<keyword evidence="4" id="KW-0808">Transferase</keyword>
<protein>
    <recommendedName>
        <fullName evidence="9">Glycosyltransferase RgtA/B/C/D-like domain-containing protein</fullName>
    </recommendedName>
</protein>
<feature type="transmembrane region" description="Helical" evidence="8">
    <location>
        <begin position="359"/>
        <end position="377"/>
    </location>
</feature>
<dbReference type="PANTHER" id="PTHR33908">
    <property type="entry name" value="MANNOSYLTRANSFERASE YKCB-RELATED"/>
    <property type="match status" value="1"/>
</dbReference>
<evidence type="ECO:0000256" key="5">
    <source>
        <dbReference type="ARBA" id="ARBA00022692"/>
    </source>
</evidence>
<keyword evidence="3" id="KW-0328">Glycosyltransferase</keyword>
<gene>
    <name evidence="10" type="ORF">UT39_C0007G0031</name>
</gene>
<evidence type="ECO:0000256" key="1">
    <source>
        <dbReference type="ARBA" id="ARBA00004651"/>
    </source>
</evidence>
<keyword evidence="7 8" id="KW-0472">Membrane</keyword>
<sequence length="577" mass="66189">MGRLKYMTTEKLKKVNWKLVTILLVAFILRVWNLNVNPPSLSSDEAALGYNAYSILKTGKDEYGKLLPIIFKSFGDYKPGLCVYLTVPFVFLFGLNEWSVRLPSALAGVVGVYLLYSIVKKFIDYDFLQVETKVSSRSLALISSLIFALAPWHVYFSRGGWEANISLTLTLAGIYFFIKALKNNKFLIFSSVFFALTFIAYQGAKLATTIVLFTLAVLFWKNCIGFFKDCRKTLFFAFVLASLIASPSILSFSQGQTGRLTVFSVFSYPRPVDYIEKMLFQNNEKIGDLNYLLFHNEPLNYTRAILGRYFNHFSARFLFFDGDYQNPKHSSPNQGMLMFYDLLLLPFGFYYLGRSKGAFKKFILLLLLLTPLPAVLTRDQVQAVRALNMVVPLTLVSSLGGLSLIIFFRRLFKNSKAMASIAIVAFLFILTTSLVYFLDSYFIHQPIHNAKYWNWGYKQIIKTLLPIQDNYKIVYFQQGYDQPYIYYLFYSRYDPKAYQKQAKLSYYLGPDVGLVETLDNIDFAGWSWPFATGEKSTLTIGNGVAIPSDFSRKDYNLISEIKYPDNFMTAFRIVETK</sequence>
<feature type="transmembrane region" description="Helical" evidence="8">
    <location>
        <begin position="139"/>
        <end position="155"/>
    </location>
</feature>
<dbReference type="InterPro" id="IPR038731">
    <property type="entry name" value="RgtA/B/C-like"/>
</dbReference>
<keyword evidence="5 8" id="KW-0812">Transmembrane</keyword>
<comment type="caution">
    <text evidence="10">The sequence shown here is derived from an EMBL/GenBank/DDBJ whole genome shotgun (WGS) entry which is preliminary data.</text>
</comment>
<proteinExistence type="predicted"/>
<dbReference type="EMBL" id="LBWP01000007">
    <property type="protein sequence ID" value="KKR11466.1"/>
    <property type="molecule type" value="Genomic_DNA"/>
</dbReference>
<feature type="transmembrane region" description="Helical" evidence="8">
    <location>
        <begin position="420"/>
        <end position="438"/>
    </location>
</feature>
<feature type="transmembrane region" description="Helical" evidence="8">
    <location>
        <begin position="335"/>
        <end position="352"/>
    </location>
</feature>
<dbReference type="InterPro" id="IPR050297">
    <property type="entry name" value="LipidA_mod_glycosyltrf_83"/>
</dbReference>
<evidence type="ECO:0000313" key="10">
    <source>
        <dbReference type="EMBL" id="KKR11466.1"/>
    </source>
</evidence>
<dbReference type="GO" id="GO:0016763">
    <property type="term" value="F:pentosyltransferase activity"/>
    <property type="evidence" value="ECO:0007669"/>
    <property type="project" value="TreeGrafter"/>
</dbReference>
<evidence type="ECO:0000256" key="7">
    <source>
        <dbReference type="ARBA" id="ARBA00023136"/>
    </source>
</evidence>
<organism evidence="10 11">
    <name type="scientific">Candidatus Woesebacteria bacterium GW2011_GWA1_39_21</name>
    <dbReference type="NCBI Taxonomy" id="1618550"/>
    <lineage>
        <taxon>Bacteria</taxon>
        <taxon>Candidatus Woeseibacteriota</taxon>
    </lineage>
</organism>
<dbReference type="Proteomes" id="UP000034246">
    <property type="component" value="Unassembled WGS sequence"/>
</dbReference>
<evidence type="ECO:0000256" key="2">
    <source>
        <dbReference type="ARBA" id="ARBA00022475"/>
    </source>
</evidence>
<feature type="transmembrane region" description="Helical" evidence="8">
    <location>
        <begin position="15"/>
        <end position="32"/>
    </location>
</feature>
<name>A0A0G0NF60_9BACT</name>
<feature type="domain" description="Glycosyltransferase RgtA/B/C/D-like" evidence="9">
    <location>
        <begin position="83"/>
        <end position="229"/>
    </location>
</feature>
<feature type="transmembrane region" description="Helical" evidence="8">
    <location>
        <begin position="161"/>
        <end position="178"/>
    </location>
</feature>
<comment type="subcellular location">
    <subcellularLocation>
        <location evidence="1">Cell membrane</location>
        <topology evidence="1">Multi-pass membrane protein</topology>
    </subcellularLocation>
</comment>
<dbReference type="GO" id="GO:0005886">
    <property type="term" value="C:plasma membrane"/>
    <property type="evidence" value="ECO:0007669"/>
    <property type="project" value="UniProtKB-SubCell"/>
</dbReference>
<dbReference type="STRING" id="1618550.UT39_C0007G0031"/>
<dbReference type="GO" id="GO:0009103">
    <property type="term" value="P:lipopolysaccharide biosynthetic process"/>
    <property type="evidence" value="ECO:0007669"/>
    <property type="project" value="UniProtKB-ARBA"/>
</dbReference>